<dbReference type="KEGG" id="zmm:Zmob_1245"/>
<dbReference type="NCBIfam" id="TIGR00595">
    <property type="entry name" value="priA"/>
    <property type="match status" value="1"/>
</dbReference>
<name>A0A0H3G7E4_ZYMMA</name>
<dbReference type="GO" id="GO:0006310">
    <property type="term" value="P:DNA recombination"/>
    <property type="evidence" value="ECO:0007669"/>
    <property type="project" value="InterPro"/>
</dbReference>
<dbReference type="GO" id="GO:1990077">
    <property type="term" value="C:primosome complex"/>
    <property type="evidence" value="ECO:0007669"/>
    <property type="project" value="UniProtKB-UniRule"/>
</dbReference>
<dbReference type="EC" id="5.6.2.4" evidence="12"/>
<dbReference type="OrthoDB" id="9759544at2"/>
<evidence type="ECO:0000256" key="1">
    <source>
        <dbReference type="ARBA" id="ARBA00022515"/>
    </source>
</evidence>
<comment type="function">
    <text evidence="12">Initiates the restart of stalled replication forks, which reloads the replicative helicase on sites other than the origin of replication. Recognizes and binds to abandoned replication forks and remodels them to uncover a helicase loading site. Promotes assembly of the primosome at these replication forks.</text>
</comment>
<dbReference type="InterPro" id="IPR041222">
    <property type="entry name" value="PriA_3primeBD"/>
</dbReference>
<feature type="binding site" evidence="12">
    <location>
        <position position="431"/>
    </location>
    <ligand>
        <name>Zn(2+)</name>
        <dbReference type="ChEBI" id="CHEBI:29105"/>
        <label>1</label>
    </ligand>
</feature>
<dbReference type="InterPro" id="IPR011545">
    <property type="entry name" value="DEAD/DEAH_box_helicase_dom"/>
</dbReference>
<keyword evidence="2 12" id="KW-0235">DNA replication</keyword>
<evidence type="ECO:0000256" key="3">
    <source>
        <dbReference type="ARBA" id="ARBA00022723"/>
    </source>
</evidence>
<dbReference type="EMBL" id="CP002850">
    <property type="protein sequence ID" value="AEH63071.1"/>
    <property type="molecule type" value="Genomic_DNA"/>
</dbReference>
<dbReference type="Gene3D" id="3.40.1440.60">
    <property type="entry name" value="PriA, 3(prime) DNA-binding domain"/>
    <property type="match status" value="1"/>
</dbReference>
<keyword evidence="8 12" id="KW-0067">ATP-binding</keyword>
<reference evidence="14 15" key="1">
    <citation type="journal article" date="2011" name="J. Bacteriol.">
        <title>Genome sequence of the ethanol-producing Zymomonas mobilis subsp. mobilis lectotype strain ATCC 10988.</title>
        <authorList>
            <person name="Pappas K.M."/>
            <person name="Kouvelis V.N."/>
            <person name="Saunders E."/>
            <person name="Brettin T.S."/>
            <person name="Bruce D."/>
            <person name="Detter C."/>
            <person name="Balakireva M."/>
            <person name="Han C.S."/>
            <person name="Savvakis G."/>
            <person name="Kyrpides N.C."/>
            <person name="Typas M.A."/>
        </authorList>
    </citation>
    <scope>NUCLEOTIDE SEQUENCE [LARGE SCALE GENOMIC DNA]</scope>
    <source>
        <strain evidence="15">ATCC 10988 / DSM 424 / CCUG 17860 / LMG 404 / NCIMB 8938 / NRRL B-806 / ZM1</strain>
    </source>
</reference>
<feature type="domain" description="Helicase ATP-binding" evidence="13">
    <location>
        <begin position="204"/>
        <end position="370"/>
    </location>
</feature>
<evidence type="ECO:0000313" key="15">
    <source>
        <dbReference type="Proteomes" id="UP000001494"/>
    </source>
</evidence>
<dbReference type="FunFam" id="3.40.50.300:FF:000489">
    <property type="entry name" value="Primosome assembly protein PriA"/>
    <property type="match status" value="1"/>
</dbReference>
<dbReference type="GO" id="GO:0006270">
    <property type="term" value="P:DNA replication initiation"/>
    <property type="evidence" value="ECO:0007669"/>
    <property type="project" value="TreeGrafter"/>
</dbReference>
<proteinExistence type="inferred from homology"/>
<sequence length="722" mass="80254">MKRRISVLTTNPSLGILTYSLPEGKAVTAGQLVSIPLGPRQILGMLWEEDVSNQIKIADNRLRPVSKIYDLPEASHCYRKFIQWVSSYYMAPLGAVLRMGIPFSPATIESREIKNYYVPKREWPKLTPLRQQALEKLSGEKGSVRELAEKAEISPAVIRALIKTGLITEQKTSLEIVLSLPDPDFNAPILSETQSKAAEILKESIAKKSFETFLLDGVTGSGKTEVYFEAIAQTLRDGKQSLILLPEIALTEPFLKRFQARFGCEPVVWHSDLSQARRRKNWQAIVTGQAKVVIGARSALFLPFKAIGLIIVDEAHETSFKQEDGVCYQARDVAVMRAKFENIPVILATATPAIESVMQVRLGNYKEIRLAERHGSAGLPTIHVINMTEQALAKGRWLAPPLVKALTNAVERHEQGLLFLNRRGYAPLTLCRHCGHRIKCPHCTAWMVEHRQLGQMICHHCGFTMPVPDKCPECQTADSLVACGPGVERIAEETALLFPEARIETITSDTLATPKQAAEFVEKMDQGAIDIIIGTQLITKGYHFPRLTVVGVVDADIGLQGGDLRASEHSFQQIAQVAGRAGRSALDGHVFIQTYEPETPVISALASGDREAFYQTELEIREITEAPPFGRYVALIISSEKQEIAEAVGHQLGQRKPEGDGIEVFGPAPAPLLQLRGRYRYRFLIQAKRNIPIQRVIHQWLSKISIPSSVRITIDVDPYSFF</sequence>
<dbReference type="GO" id="GO:0008270">
    <property type="term" value="F:zinc ion binding"/>
    <property type="evidence" value="ECO:0007669"/>
    <property type="project" value="UniProtKB-UniRule"/>
</dbReference>
<dbReference type="GO" id="GO:0006302">
    <property type="term" value="P:double-strand break repair"/>
    <property type="evidence" value="ECO:0007669"/>
    <property type="project" value="InterPro"/>
</dbReference>
<dbReference type="Pfam" id="PF18074">
    <property type="entry name" value="PriA_C"/>
    <property type="match status" value="1"/>
</dbReference>
<evidence type="ECO:0000256" key="5">
    <source>
        <dbReference type="ARBA" id="ARBA00022801"/>
    </source>
</evidence>
<protein>
    <recommendedName>
        <fullName evidence="12">Replication restart protein PriA</fullName>
    </recommendedName>
    <alternativeName>
        <fullName evidence="12">ATP-dependent DNA helicase PriA</fullName>
        <ecNumber evidence="12">5.6.2.4</ecNumber>
    </alternativeName>
    <alternativeName>
        <fullName evidence="12">DNA 3'-5' helicase PriA</fullName>
    </alternativeName>
</protein>
<dbReference type="GO" id="GO:0003677">
    <property type="term" value="F:DNA binding"/>
    <property type="evidence" value="ECO:0007669"/>
    <property type="project" value="UniProtKB-UniRule"/>
</dbReference>
<feature type="binding site" evidence="12">
    <location>
        <position position="434"/>
    </location>
    <ligand>
        <name>Zn(2+)</name>
        <dbReference type="ChEBI" id="CHEBI:29105"/>
        <label>1</label>
    </ligand>
</feature>
<dbReference type="SUPFAM" id="SSF52540">
    <property type="entry name" value="P-loop containing nucleoside triphosphate hydrolases"/>
    <property type="match status" value="2"/>
</dbReference>
<comment type="catalytic activity">
    <reaction evidence="11 12">
        <text>ATP + H2O = ADP + phosphate + H(+)</text>
        <dbReference type="Rhea" id="RHEA:13065"/>
        <dbReference type="ChEBI" id="CHEBI:15377"/>
        <dbReference type="ChEBI" id="CHEBI:15378"/>
        <dbReference type="ChEBI" id="CHEBI:30616"/>
        <dbReference type="ChEBI" id="CHEBI:43474"/>
        <dbReference type="ChEBI" id="CHEBI:456216"/>
        <dbReference type="EC" id="5.6.2.4"/>
    </reaction>
</comment>
<feature type="binding site" evidence="12">
    <location>
        <position position="471"/>
    </location>
    <ligand>
        <name>Zn(2+)</name>
        <dbReference type="ChEBI" id="CHEBI:29105"/>
        <label>1</label>
    </ligand>
</feature>
<dbReference type="HAMAP" id="MF_00983">
    <property type="entry name" value="PriA"/>
    <property type="match status" value="1"/>
</dbReference>
<dbReference type="InterPro" id="IPR027417">
    <property type="entry name" value="P-loop_NTPase"/>
</dbReference>
<feature type="binding site" evidence="12">
    <location>
        <position position="458"/>
    </location>
    <ligand>
        <name>Zn(2+)</name>
        <dbReference type="ChEBI" id="CHEBI:29105"/>
        <label>2</label>
    </ligand>
</feature>
<evidence type="ECO:0000256" key="2">
    <source>
        <dbReference type="ARBA" id="ARBA00022705"/>
    </source>
</evidence>
<keyword evidence="10 12" id="KW-0413">Isomerase</keyword>
<keyword evidence="4 12" id="KW-0547">Nucleotide-binding</keyword>
<evidence type="ECO:0000256" key="4">
    <source>
        <dbReference type="ARBA" id="ARBA00022741"/>
    </source>
</evidence>
<dbReference type="GO" id="GO:0005524">
    <property type="term" value="F:ATP binding"/>
    <property type="evidence" value="ECO:0007669"/>
    <property type="project" value="UniProtKB-UniRule"/>
</dbReference>
<dbReference type="Pfam" id="PF18319">
    <property type="entry name" value="Zn_ribbon_PriA"/>
    <property type="match status" value="1"/>
</dbReference>
<dbReference type="Pfam" id="PF00270">
    <property type="entry name" value="DEAD"/>
    <property type="match status" value="1"/>
</dbReference>
<gene>
    <name evidence="12" type="primary">priA</name>
    <name evidence="14" type="ordered locus">Zmob_1245</name>
</gene>
<dbReference type="Pfam" id="PF17764">
    <property type="entry name" value="PriA_3primeBD"/>
    <property type="match status" value="1"/>
</dbReference>
<dbReference type="SMART" id="SM00487">
    <property type="entry name" value="DEXDc"/>
    <property type="match status" value="1"/>
</dbReference>
<keyword evidence="5 12" id="KW-0378">Hydrolase</keyword>
<dbReference type="InterPro" id="IPR014001">
    <property type="entry name" value="Helicase_ATP-bd"/>
</dbReference>
<comment type="subunit">
    <text evidence="12">Component of the replication restart primosome.</text>
</comment>
<evidence type="ECO:0000313" key="14">
    <source>
        <dbReference type="EMBL" id="AEH63071.1"/>
    </source>
</evidence>
<dbReference type="GO" id="GO:0016887">
    <property type="term" value="F:ATP hydrolysis activity"/>
    <property type="evidence" value="ECO:0007669"/>
    <property type="project" value="RHEA"/>
</dbReference>
<evidence type="ECO:0000256" key="8">
    <source>
        <dbReference type="ARBA" id="ARBA00022840"/>
    </source>
</evidence>
<keyword evidence="6 12" id="KW-0347">Helicase</keyword>
<dbReference type="InterPro" id="IPR005259">
    <property type="entry name" value="PriA"/>
</dbReference>
<keyword evidence="1 12" id="KW-0639">Primosome</keyword>
<dbReference type="InterPro" id="IPR042115">
    <property type="entry name" value="PriA_3primeBD_sf"/>
</dbReference>
<keyword evidence="9 12" id="KW-0238">DNA-binding</keyword>
<accession>A0A0H3G7E4</accession>
<feature type="binding site" evidence="12">
    <location>
        <position position="474"/>
    </location>
    <ligand>
        <name>Zn(2+)</name>
        <dbReference type="ChEBI" id="CHEBI:29105"/>
        <label>1</label>
    </ligand>
</feature>
<dbReference type="RefSeq" id="WP_014500956.1">
    <property type="nucleotide sequence ID" value="NC_017262.1"/>
</dbReference>
<dbReference type="PROSITE" id="PS51192">
    <property type="entry name" value="HELICASE_ATP_BIND_1"/>
    <property type="match status" value="1"/>
</dbReference>
<evidence type="ECO:0000256" key="7">
    <source>
        <dbReference type="ARBA" id="ARBA00022833"/>
    </source>
</evidence>
<evidence type="ECO:0000259" key="13">
    <source>
        <dbReference type="PROSITE" id="PS51192"/>
    </source>
</evidence>
<dbReference type="HOGENOM" id="CLU_013353_4_0_5"/>
<dbReference type="Proteomes" id="UP000001494">
    <property type="component" value="Chromosome"/>
</dbReference>
<evidence type="ECO:0000256" key="6">
    <source>
        <dbReference type="ARBA" id="ARBA00022806"/>
    </source>
</evidence>
<dbReference type="PANTHER" id="PTHR30580">
    <property type="entry name" value="PRIMOSOMAL PROTEIN N"/>
    <property type="match status" value="1"/>
</dbReference>
<dbReference type="Gene3D" id="3.40.50.300">
    <property type="entry name" value="P-loop containing nucleotide triphosphate hydrolases"/>
    <property type="match status" value="2"/>
</dbReference>
<dbReference type="GO" id="GO:0043138">
    <property type="term" value="F:3'-5' DNA helicase activity"/>
    <property type="evidence" value="ECO:0007669"/>
    <property type="project" value="UniProtKB-EC"/>
</dbReference>
<feature type="binding site" evidence="12">
    <location>
        <position position="461"/>
    </location>
    <ligand>
        <name>Zn(2+)</name>
        <dbReference type="ChEBI" id="CHEBI:29105"/>
        <label>2</label>
    </ligand>
</feature>
<dbReference type="NCBIfam" id="NF004070">
    <property type="entry name" value="PRK05580.2-2"/>
    <property type="match status" value="1"/>
</dbReference>
<organism evidence="14 15">
    <name type="scientific">Zymomonas mobilis subsp. mobilis (strain ATCC 10988 / DSM 424 / LMG 404 / NCIMB 8938 / NRRL B-806 / ZM1)</name>
    <dbReference type="NCBI Taxonomy" id="555217"/>
    <lineage>
        <taxon>Bacteria</taxon>
        <taxon>Pseudomonadati</taxon>
        <taxon>Pseudomonadota</taxon>
        <taxon>Alphaproteobacteria</taxon>
        <taxon>Sphingomonadales</taxon>
        <taxon>Zymomonadaceae</taxon>
        <taxon>Zymomonas</taxon>
    </lineage>
</organism>
<comment type="cofactor">
    <cofactor evidence="12">
        <name>Zn(2+)</name>
        <dbReference type="ChEBI" id="CHEBI:29105"/>
    </cofactor>
    <text evidence="12">Binds 2 zinc ions per subunit.</text>
</comment>
<dbReference type="CDD" id="cd17929">
    <property type="entry name" value="DEXHc_priA"/>
    <property type="match status" value="1"/>
</dbReference>
<dbReference type="PANTHER" id="PTHR30580:SF0">
    <property type="entry name" value="PRIMOSOMAL PROTEIN N"/>
    <property type="match status" value="1"/>
</dbReference>
<dbReference type="InterPro" id="IPR040498">
    <property type="entry name" value="PriA_CRR"/>
</dbReference>
<keyword evidence="7 12" id="KW-0862">Zinc</keyword>
<evidence type="ECO:0000256" key="12">
    <source>
        <dbReference type="HAMAP-Rule" id="MF_00983"/>
    </source>
</evidence>
<evidence type="ECO:0000256" key="10">
    <source>
        <dbReference type="ARBA" id="ARBA00023235"/>
    </source>
</evidence>
<dbReference type="eggNOG" id="COG1198">
    <property type="taxonomic scope" value="Bacteria"/>
</dbReference>
<dbReference type="AlphaFoldDB" id="A0A0H3G7E4"/>
<comment type="similarity">
    <text evidence="12">Belongs to the helicase family. PriA subfamily.</text>
</comment>
<dbReference type="GO" id="GO:0006269">
    <property type="term" value="P:DNA replication, synthesis of primer"/>
    <property type="evidence" value="ECO:0007669"/>
    <property type="project" value="UniProtKB-KW"/>
</dbReference>
<dbReference type="InterPro" id="IPR041236">
    <property type="entry name" value="PriA_C"/>
</dbReference>
<comment type="catalytic activity">
    <reaction evidence="12">
        <text>Couples ATP hydrolysis with the unwinding of duplex DNA by translocating in the 3'-5' direction.</text>
        <dbReference type="EC" id="5.6.2.4"/>
    </reaction>
</comment>
<feature type="binding site" evidence="12">
    <location>
        <position position="440"/>
    </location>
    <ligand>
        <name>Zn(2+)</name>
        <dbReference type="ChEBI" id="CHEBI:29105"/>
        <label>2</label>
    </ligand>
</feature>
<keyword evidence="3 12" id="KW-0479">Metal-binding</keyword>
<evidence type="ECO:0000256" key="9">
    <source>
        <dbReference type="ARBA" id="ARBA00023125"/>
    </source>
</evidence>
<evidence type="ECO:0000256" key="11">
    <source>
        <dbReference type="ARBA" id="ARBA00048988"/>
    </source>
</evidence>
<feature type="binding site" evidence="12">
    <location>
        <position position="443"/>
    </location>
    <ligand>
        <name>Zn(2+)</name>
        <dbReference type="ChEBI" id="CHEBI:29105"/>
        <label>2</label>
    </ligand>
</feature>